<name>A0A1F7RS21_9BACT</name>
<comment type="caution">
    <text evidence="1">The sequence shown here is derived from an EMBL/GenBank/DDBJ whole genome shotgun (WGS) entry which is preliminary data.</text>
</comment>
<proteinExistence type="predicted"/>
<gene>
    <name evidence="1" type="ORF">A2W05_07915</name>
</gene>
<dbReference type="Gene3D" id="3.40.50.620">
    <property type="entry name" value="HUPs"/>
    <property type="match status" value="1"/>
</dbReference>
<dbReference type="InterPro" id="IPR014729">
    <property type="entry name" value="Rossmann-like_a/b/a_fold"/>
</dbReference>
<dbReference type="SUPFAM" id="SSF52402">
    <property type="entry name" value="Adenine nucleotide alpha hydrolases-like"/>
    <property type="match status" value="1"/>
</dbReference>
<dbReference type="EMBL" id="MGDE01000188">
    <property type="protein sequence ID" value="OGL44349.1"/>
    <property type="molecule type" value="Genomic_DNA"/>
</dbReference>
<organism evidence="1 2">
    <name type="scientific">Candidatus Schekmanbacteria bacterium RBG_16_38_10</name>
    <dbReference type="NCBI Taxonomy" id="1817879"/>
    <lineage>
        <taxon>Bacteria</taxon>
        <taxon>Candidatus Schekmaniibacteriota</taxon>
    </lineage>
</organism>
<evidence type="ECO:0000313" key="2">
    <source>
        <dbReference type="Proteomes" id="UP000178797"/>
    </source>
</evidence>
<dbReference type="Proteomes" id="UP000178797">
    <property type="component" value="Unassembled WGS sequence"/>
</dbReference>
<protein>
    <submittedName>
        <fullName evidence="1">LPS biosynthesis protein</fullName>
    </submittedName>
</protein>
<dbReference type="AlphaFoldDB" id="A0A1F7RS21"/>
<dbReference type="InterPro" id="IPR020022">
    <property type="entry name" value="N-acetyl_sugar_amidoTrfase"/>
</dbReference>
<dbReference type="NCBIfam" id="TIGR03573">
    <property type="entry name" value="WbuX"/>
    <property type="match status" value="1"/>
</dbReference>
<sequence>MIKLKDVVKRYNLPIEIKYCKKCTISNQRPRITFDEQGVCSACRYAEYKHSKIDWKLREKELKDLCDHFRRKDGYYDVIVPSSGGKDSSSVAHKMKYKYGMNPLTVTWAPHLYTDIGWKNFQAAIHIGGLDNILGTPNGVIHRKLTKLSFEILGDPFQPFIYGQTNFPLQTAVRYKIPLLMYGENGEVEYGGDMKNAFIPTRDYRGDHVKHYFSGIAPEDLTQYGIDKKDLIPYLAPSIEELEVNKTEIHFFGYYEKWTPQENYYYCVENTGFTANPVRSEGTYSKYASLDDKLDGYHYYLAFIKFGLGRATSESAHEIRDGHITREEGVGLVRKFDGEFPKKNFKEFLEYCDITEEFFREVIDSWRSPHLWEKVNDEWRLKYQIS</sequence>
<evidence type="ECO:0000313" key="1">
    <source>
        <dbReference type="EMBL" id="OGL44349.1"/>
    </source>
</evidence>
<reference evidence="1 2" key="1">
    <citation type="journal article" date="2016" name="Nat. Commun.">
        <title>Thousands of microbial genomes shed light on interconnected biogeochemical processes in an aquifer system.</title>
        <authorList>
            <person name="Anantharaman K."/>
            <person name="Brown C.T."/>
            <person name="Hug L.A."/>
            <person name="Sharon I."/>
            <person name="Castelle C.J."/>
            <person name="Probst A.J."/>
            <person name="Thomas B.C."/>
            <person name="Singh A."/>
            <person name="Wilkins M.J."/>
            <person name="Karaoz U."/>
            <person name="Brodie E.L."/>
            <person name="Williams K.H."/>
            <person name="Hubbard S.S."/>
            <person name="Banfield J.F."/>
        </authorList>
    </citation>
    <scope>NUCLEOTIDE SEQUENCE [LARGE SCALE GENOMIC DNA]</scope>
</reference>
<accession>A0A1F7RS21</accession>